<organism evidence="2 3">
    <name type="scientific">Dendrothele bispora (strain CBS 962.96)</name>
    <dbReference type="NCBI Taxonomy" id="1314807"/>
    <lineage>
        <taxon>Eukaryota</taxon>
        <taxon>Fungi</taxon>
        <taxon>Dikarya</taxon>
        <taxon>Basidiomycota</taxon>
        <taxon>Agaricomycotina</taxon>
        <taxon>Agaricomycetes</taxon>
        <taxon>Agaricomycetidae</taxon>
        <taxon>Agaricales</taxon>
        <taxon>Agaricales incertae sedis</taxon>
        <taxon>Dendrothele</taxon>
    </lineage>
</organism>
<keyword evidence="3" id="KW-1185">Reference proteome</keyword>
<dbReference type="EMBL" id="ML179993">
    <property type="protein sequence ID" value="THU79672.1"/>
    <property type="molecule type" value="Genomic_DNA"/>
</dbReference>
<evidence type="ECO:0000256" key="1">
    <source>
        <dbReference type="SAM" id="MobiDB-lite"/>
    </source>
</evidence>
<feature type="region of interest" description="Disordered" evidence="1">
    <location>
        <begin position="55"/>
        <end position="78"/>
    </location>
</feature>
<proteinExistence type="predicted"/>
<evidence type="ECO:0000313" key="2">
    <source>
        <dbReference type="EMBL" id="THU79672.1"/>
    </source>
</evidence>
<sequence>MQSNGTVGNFKRTGILVQLNIWCWSWLDSIVNIILNYYQGVNPVILGWIPWKSSTATGDQTGGDHPEDADSESGNGKE</sequence>
<protein>
    <submittedName>
        <fullName evidence="2">Uncharacterized protein</fullName>
    </submittedName>
</protein>
<name>A0A4S8KUT6_DENBC</name>
<dbReference type="AlphaFoldDB" id="A0A4S8KUT6"/>
<accession>A0A4S8KUT6</accession>
<dbReference type="Proteomes" id="UP000297245">
    <property type="component" value="Unassembled WGS sequence"/>
</dbReference>
<reference evidence="2 3" key="1">
    <citation type="journal article" date="2019" name="Nat. Ecol. Evol.">
        <title>Megaphylogeny resolves global patterns of mushroom evolution.</title>
        <authorList>
            <person name="Varga T."/>
            <person name="Krizsan K."/>
            <person name="Foldi C."/>
            <person name="Dima B."/>
            <person name="Sanchez-Garcia M."/>
            <person name="Sanchez-Ramirez S."/>
            <person name="Szollosi G.J."/>
            <person name="Szarkandi J.G."/>
            <person name="Papp V."/>
            <person name="Albert L."/>
            <person name="Andreopoulos W."/>
            <person name="Angelini C."/>
            <person name="Antonin V."/>
            <person name="Barry K.W."/>
            <person name="Bougher N.L."/>
            <person name="Buchanan P."/>
            <person name="Buyck B."/>
            <person name="Bense V."/>
            <person name="Catcheside P."/>
            <person name="Chovatia M."/>
            <person name="Cooper J."/>
            <person name="Damon W."/>
            <person name="Desjardin D."/>
            <person name="Finy P."/>
            <person name="Geml J."/>
            <person name="Haridas S."/>
            <person name="Hughes K."/>
            <person name="Justo A."/>
            <person name="Karasinski D."/>
            <person name="Kautmanova I."/>
            <person name="Kiss B."/>
            <person name="Kocsube S."/>
            <person name="Kotiranta H."/>
            <person name="LaButti K.M."/>
            <person name="Lechner B.E."/>
            <person name="Liimatainen K."/>
            <person name="Lipzen A."/>
            <person name="Lukacs Z."/>
            <person name="Mihaltcheva S."/>
            <person name="Morgado L.N."/>
            <person name="Niskanen T."/>
            <person name="Noordeloos M.E."/>
            <person name="Ohm R.A."/>
            <person name="Ortiz-Santana B."/>
            <person name="Ovrebo C."/>
            <person name="Racz N."/>
            <person name="Riley R."/>
            <person name="Savchenko A."/>
            <person name="Shiryaev A."/>
            <person name="Soop K."/>
            <person name="Spirin V."/>
            <person name="Szebenyi C."/>
            <person name="Tomsovsky M."/>
            <person name="Tulloss R.E."/>
            <person name="Uehling J."/>
            <person name="Grigoriev I.V."/>
            <person name="Vagvolgyi C."/>
            <person name="Papp T."/>
            <person name="Martin F.M."/>
            <person name="Miettinen O."/>
            <person name="Hibbett D.S."/>
            <person name="Nagy L.G."/>
        </authorList>
    </citation>
    <scope>NUCLEOTIDE SEQUENCE [LARGE SCALE GENOMIC DNA]</scope>
    <source>
        <strain evidence="2 3">CBS 962.96</strain>
    </source>
</reference>
<evidence type="ECO:0000313" key="3">
    <source>
        <dbReference type="Proteomes" id="UP000297245"/>
    </source>
</evidence>
<gene>
    <name evidence="2" type="ORF">K435DRAFT_875204</name>
</gene>